<dbReference type="Proteomes" id="UP001152797">
    <property type="component" value="Unassembled WGS sequence"/>
</dbReference>
<keyword evidence="3" id="KW-1185">Reference proteome</keyword>
<proteinExistence type="predicted"/>
<evidence type="ECO:0000313" key="2">
    <source>
        <dbReference type="EMBL" id="CAL4798370.1"/>
    </source>
</evidence>
<evidence type="ECO:0000313" key="3">
    <source>
        <dbReference type="Proteomes" id="UP001152797"/>
    </source>
</evidence>
<dbReference type="AlphaFoldDB" id="A0A9P1DLX3"/>
<organism evidence="1">
    <name type="scientific">Cladocopium goreaui</name>
    <dbReference type="NCBI Taxonomy" id="2562237"/>
    <lineage>
        <taxon>Eukaryota</taxon>
        <taxon>Sar</taxon>
        <taxon>Alveolata</taxon>
        <taxon>Dinophyceae</taxon>
        <taxon>Suessiales</taxon>
        <taxon>Symbiodiniaceae</taxon>
        <taxon>Cladocopium</taxon>
    </lineage>
</organism>
<reference evidence="1" key="1">
    <citation type="submission" date="2022-10" db="EMBL/GenBank/DDBJ databases">
        <authorList>
            <person name="Chen Y."/>
            <person name="Dougan E. K."/>
            <person name="Chan C."/>
            <person name="Rhodes N."/>
            <person name="Thang M."/>
        </authorList>
    </citation>
    <scope>NUCLEOTIDE SEQUENCE</scope>
</reference>
<dbReference type="EMBL" id="CAMXCT020005001">
    <property type="protein sequence ID" value="CAL1164433.1"/>
    <property type="molecule type" value="Genomic_DNA"/>
</dbReference>
<accession>A0A9P1DLX3</accession>
<dbReference type="EMBL" id="CAMXCT030005001">
    <property type="protein sequence ID" value="CAL4798370.1"/>
    <property type="molecule type" value="Genomic_DNA"/>
</dbReference>
<dbReference type="EMBL" id="CAMXCT010005001">
    <property type="protein sequence ID" value="CAI4011058.1"/>
    <property type="molecule type" value="Genomic_DNA"/>
</dbReference>
<dbReference type="OrthoDB" id="10374165at2759"/>
<comment type="caution">
    <text evidence="1">The sequence shown here is derived from an EMBL/GenBank/DDBJ whole genome shotgun (WGS) entry which is preliminary data.</text>
</comment>
<name>A0A9P1DLX3_9DINO</name>
<evidence type="ECO:0000313" key="1">
    <source>
        <dbReference type="EMBL" id="CAI4011058.1"/>
    </source>
</evidence>
<reference evidence="2 3" key="2">
    <citation type="submission" date="2024-05" db="EMBL/GenBank/DDBJ databases">
        <authorList>
            <person name="Chen Y."/>
            <person name="Shah S."/>
            <person name="Dougan E. K."/>
            <person name="Thang M."/>
            <person name="Chan C."/>
        </authorList>
    </citation>
    <scope>NUCLEOTIDE SEQUENCE [LARGE SCALE GENOMIC DNA]</scope>
</reference>
<gene>
    <name evidence="1" type="ORF">C1SCF055_LOCUS36258</name>
</gene>
<sequence>MFEFDELEAALPFEAIAVFGAGSDEVNGLYEDTKVKAHGTPIFRHVVLSTTLLAREPQGCRTGWLIGVNRRPYYGIRTDSERCPAVGWRPFKAGLSCRHE</sequence>
<protein>
    <submittedName>
        <fullName evidence="1">Uncharacterized protein</fullName>
    </submittedName>
</protein>